<protein>
    <submittedName>
        <fullName evidence="2">Uncharacterized protein</fullName>
    </submittedName>
</protein>
<gene>
    <name evidence="2" type="ORF">SCLCIDRAFT_31805</name>
</gene>
<feature type="compositionally biased region" description="Basic and acidic residues" evidence="1">
    <location>
        <begin position="1"/>
        <end position="10"/>
    </location>
</feature>
<feature type="compositionally biased region" description="Polar residues" evidence="1">
    <location>
        <begin position="30"/>
        <end position="50"/>
    </location>
</feature>
<feature type="region of interest" description="Disordered" evidence="1">
    <location>
        <begin position="1"/>
        <end position="50"/>
    </location>
</feature>
<dbReference type="EMBL" id="KN822177">
    <property type="protein sequence ID" value="KIM53586.1"/>
    <property type="molecule type" value="Genomic_DNA"/>
</dbReference>
<feature type="region of interest" description="Disordered" evidence="1">
    <location>
        <begin position="83"/>
        <end position="117"/>
    </location>
</feature>
<evidence type="ECO:0000256" key="1">
    <source>
        <dbReference type="SAM" id="MobiDB-lite"/>
    </source>
</evidence>
<evidence type="ECO:0000313" key="3">
    <source>
        <dbReference type="Proteomes" id="UP000053989"/>
    </source>
</evidence>
<name>A0A0C3DBZ9_9AGAM</name>
<reference evidence="2 3" key="1">
    <citation type="submission" date="2014-04" db="EMBL/GenBank/DDBJ databases">
        <authorList>
            <consortium name="DOE Joint Genome Institute"/>
            <person name="Kuo A."/>
            <person name="Kohler A."/>
            <person name="Nagy L.G."/>
            <person name="Floudas D."/>
            <person name="Copeland A."/>
            <person name="Barry K.W."/>
            <person name="Cichocki N."/>
            <person name="Veneault-Fourrey C."/>
            <person name="LaButti K."/>
            <person name="Lindquist E.A."/>
            <person name="Lipzen A."/>
            <person name="Lundell T."/>
            <person name="Morin E."/>
            <person name="Murat C."/>
            <person name="Sun H."/>
            <person name="Tunlid A."/>
            <person name="Henrissat B."/>
            <person name="Grigoriev I.V."/>
            <person name="Hibbett D.S."/>
            <person name="Martin F."/>
            <person name="Nordberg H.P."/>
            <person name="Cantor M.N."/>
            <person name="Hua S.X."/>
        </authorList>
    </citation>
    <scope>NUCLEOTIDE SEQUENCE [LARGE SCALE GENOMIC DNA]</scope>
    <source>
        <strain evidence="2 3">Foug A</strain>
    </source>
</reference>
<dbReference type="AlphaFoldDB" id="A0A0C3DBZ9"/>
<sequence length="117" mass="13023">MQEGSKNEDKDNSDEGQDLKDDGLEEEDTQFSSHPVATKLSATARQRPLTYSNSKIPKVVGSHIPNLNEANFFLSDSEDTGLTAHESLSDQPTIKHKKNRCAEHMSSEDMVTDSTNW</sequence>
<reference evidence="3" key="2">
    <citation type="submission" date="2015-01" db="EMBL/GenBank/DDBJ databases">
        <title>Evolutionary Origins and Diversification of the Mycorrhizal Mutualists.</title>
        <authorList>
            <consortium name="DOE Joint Genome Institute"/>
            <consortium name="Mycorrhizal Genomics Consortium"/>
            <person name="Kohler A."/>
            <person name="Kuo A."/>
            <person name="Nagy L.G."/>
            <person name="Floudas D."/>
            <person name="Copeland A."/>
            <person name="Barry K.W."/>
            <person name="Cichocki N."/>
            <person name="Veneault-Fourrey C."/>
            <person name="LaButti K."/>
            <person name="Lindquist E.A."/>
            <person name="Lipzen A."/>
            <person name="Lundell T."/>
            <person name="Morin E."/>
            <person name="Murat C."/>
            <person name="Riley R."/>
            <person name="Ohm R."/>
            <person name="Sun H."/>
            <person name="Tunlid A."/>
            <person name="Henrissat B."/>
            <person name="Grigoriev I.V."/>
            <person name="Hibbett D.S."/>
            <person name="Martin F."/>
        </authorList>
    </citation>
    <scope>NUCLEOTIDE SEQUENCE [LARGE SCALE GENOMIC DNA]</scope>
    <source>
        <strain evidence="3">Foug A</strain>
    </source>
</reference>
<accession>A0A0C3DBZ9</accession>
<keyword evidence="3" id="KW-1185">Reference proteome</keyword>
<dbReference type="OrthoDB" id="2711871at2759"/>
<dbReference type="HOGENOM" id="CLU_2086197_0_0_1"/>
<proteinExistence type="predicted"/>
<dbReference type="Proteomes" id="UP000053989">
    <property type="component" value="Unassembled WGS sequence"/>
</dbReference>
<evidence type="ECO:0000313" key="2">
    <source>
        <dbReference type="EMBL" id="KIM53586.1"/>
    </source>
</evidence>
<organism evidence="2 3">
    <name type="scientific">Scleroderma citrinum Foug A</name>
    <dbReference type="NCBI Taxonomy" id="1036808"/>
    <lineage>
        <taxon>Eukaryota</taxon>
        <taxon>Fungi</taxon>
        <taxon>Dikarya</taxon>
        <taxon>Basidiomycota</taxon>
        <taxon>Agaricomycotina</taxon>
        <taxon>Agaricomycetes</taxon>
        <taxon>Agaricomycetidae</taxon>
        <taxon>Boletales</taxon>
        <taxon>Sclerodermatineae</taxon>
        <taxon>Sclerodermataceae</taxon>
        <taxon>Scleroderma</taxon>
    </lineage>
</organism>
<dbReference type="InParanoid" id="A0A0C3DBZ9"/>